<evidence type="ECO:0000313" key="2">
    <source>
        <dbReference type="EMBL" id="CAG8825603.1"/>
    </source>
</evidence>
<dbReference type="EMBL" id="CAJVQA010056098">
    <property type="protein sequence ID" value="CAG8825603.1"/>
    <property type="molecule type" value="Genomic_DNA"/>
</dbReference>
<organism evidence="2 3">
    <name type="scientific">Cetraspora pellucida</name>
    <dbReference type="NCBI Taxonomy" id="1433469"/>
    <lineage>
        <taxon>Eukaryota</taxon>
        <taxon>Fungi</taxon>
        <taxon>Fungi incertae sedis</taxon>
        <taxon>Mucoromycota</taxon>
        <taxon>Glomeromycotina</taxon>
        <taxon>Glomeromycetes</taxon>
        <taxon>Diversisporales</taxon>
        <taxon>Gigasporaceae</taxon>
        <taxon>Cetraspora</taxon>
    </lineage>
</organism>
<keyword evidence="3" id="KW-1185">Reference proteome</keyword>
<feature type="non-terminal residue" evidence="2">
    <location>
        <position position="71"/>
    </location>
</feature>
<name>A0A9N9PJ90_9GLOM</name>
<dbReference type="AlphaFoldDB" id="A0A9N9PJ90"/>
<feature type="non-terminal residue" evidence="2">
    <location>
        <position position="1"/>
    </location>
</feature>
<evidence type="ECO:0000256" key="1">
    <source>
        <dbReference type="SAM" id="Coils"/>
    </source>
</evidence>
<sequence>PGKSIHALNHNNKQLKQKVKKLQQSRDRVIHKVQKLNGSVVQFKCKHRQRISRIRAMARRPPELKKDDIKT</sequence>
<gene>
    <name evidence="2" type="ORF">CPELLU_LOCUS20121</name>
</gene>
<evidence type="ECO:0000313" key="3">
    <source>
        <dbReference type="Proteomes" id="UP000789759"/>
    </source>
</evidence>
<proteinExistence type="predicted"/>
<feature type="coiled-coil region" evidence="1">
    <location>
        <begin position="5"/>
        <end position="32"/>
    </location>
</feature>
<keyword evidence="1" id="KW-0175">Coiled coil</keyword>
<comment type="caution">
    <text evidence="2">The sequence shown here is derived from an EMBL/GenBank/DDBJ whole genome shotgun (WGS) entry which is preliminary data.</text>
</comment>
<accession>A0A9N9PJ90</accession>
<protein>
    <submittedName>
        <fullName evidence="2">21998_t:CDS:1</fullName>
    </submittedName>
</protein>
<dbReference type="OrthoDB" id="2397850at2759"/>
<dbReference type="Proteomes" id="UP000789759">
    <property type="component" value="Unassembled WGS sequence"/>
</dbReference>
<reference evidence="2" key="1">
    <citation type="submission" date="2021-06" db="EMBL/GenBank/DDBJ databases">
        <authorList>
            <person name="Kallberg Y."/>
            <person name="Tangrot J."/>
            <person name="Rosling A."/>
        </authorList>
    </citation>
    <scope>NUCLEOTIDE SEQUENCE</scope>
    <source>
        <strain evidence="2">FL966</strain>
    </source>
</reference>